<evidence type="ECO:0000256" key="1">
    <source>
        <dbReference type="SAM" id="Coils"/>
    </source>
</evidence>
<accession>A0A1X7SFW5</accession>
<sequence>MTSIKRLLLFLQHFLRFPISKLKACHKSELNVAQKAKSSLESQLEEMTTKLEEEMSMAAKAAEREAAKLQQRSPSQ</sequence>
<feature type="coiled-coil region" evidence="1">
    <location>
        <begin position="30"/>
        <end position="72"/>
    </location>
</feature>
<protein>
    <submittedName>
        <fullName evidence="2">Uncharacterized protein</fullName>
    </submittedName>
</protein>
<evidence type="ECO:0000313" key="2">
    <source>
        <dbReference type="EnsemblMetazoa" id="Aqu2.1.00959_001"/>
    </source>
</evidence>
<organism evidence="2">
    <name type="scientific">Amphimedon queenslandica</name>
    <name type="common">Sponge</name>
    <dbReference type="NCBI Taxonomy" id="400682"/>
    <lineage>
        <taxon>Eukaryota</taxon>
        <taxon>Metazoa</taxon>
        <taxon>Porifera</taxon>
        <taxon>Demospongiae</taxon>
        <taxon>Heteroscleromorpha</taxon>
        <taxon>Haplosclerida</taxon>
        <taxon>Niphatidae</taxon>
        <taxon>Amphimedon</taxon>
    </lineage>
</organism>
<dbReference type="AlphaFoldDB" id="A0A1X7SFW5"/>
<proteinExistence type="predicted"/>
<dbReference type="InParanoid" id="A0A1X7SFW5"/>
<reference evidence="2" key="1">
    <citation type="submission" date="2017-05" db="UniProtKB">
        <authorList>
            <consortium name="EnsemblMetazoa"/>
        </authorList>
    </citation>
    <scope>IDENTIFICATION</scope>
</reference>
<name>A0A1X7SFW5_AMPQE</name>
<keyword evidence="1" id="KW-0175">Coiled coil</keyword>
<dbReference type="EnsemblMetazoa" id="Aqu2.1.00959_001">
    <property type="protein sequence ID" value="Aqu2.1.00959_001"/>
    <property type="gene ID" value="Aqu2.1.00959"/>
</dbReference>